<keyword evidence="4" id="KW-1185">Reference proteome</keyword>
<dbReference type="Proteomes" id="UP000323502">
    <property type="component" value="Unassembled WGS sequence"/>
</dbReference>
<proteinExistence type="predicted"/>
<organism evidence="3 4">
    <name type="scientific">Sphingomonas carotinifaciens</name>
    <dbReference type="NCBI Taxonomy" id="1166323"/>
    <lineage>
        <taxon>Bacteria</taxon>
        <taxon>Pseudomonadati</taxon>
        <taxon>Pseudomonadota</taxon>
        <taxon>Alphaproteobacteria</taxon>
        <taxon>Sphingomonadales</taxon>
        <taxon>Sphingomonadaceae</taxon>
        <taxon>Sphingomonas</taxon>
    </lineage>
</organism>
<dbReference type="Proteomes" id="UP000436801">
    <property type="component" value="Unassembled WGS sequence"/>
</dbReference>
<evidence type="ECO:0000313" key="3">
    <source>
        <dbReference type="EMBL" id="SDF18462.1"/>
    </source>
</evidence>
<accession>A0A1G7J0E1</accession>
<reference evidence="3 4" key="1">
    <citation type="submission" date="2016-10" db="EMBL/GenBank/DDBJ databases">
        <authorList>
            <person name="Varghese N."/>
            <person name="Submissions S."/>
        </authorList>
    </citation>
    <scope>NUCLEOTIDE SEQUENCE [LARGE SCALE GENOMIC DNA]</scope>
    <source>
        <strain evidence="3 4">S7-754</strain>
    </source>
</reference>
<dbReference type="OrthoDB" id="7582741at2"/>
<evidence type="ECO:0000313" key="5">
    <source>
        <dbReference type="Proteomes" id="UP000436801"/>
    </source>
</evidence>
<name>A0A1G7J0E1_9SPHN</name>
<protein>
    <submittedName>
        <fullName evidence="3">Uncharacterized protein</fullName>
    </submittedName>
</protein>
<reference evidence="2 5" key="2">
    <citation type="submission" date="2019-12" db="EMBL/GenBank/DDBJ databases">
        <authorList>
            <person name="Zheng J."/>
        </authorList>
    </citation>
    <scope>NUCLEOTIDE SEQUENCE [LARGE SCALE GENOMIC DNA]</scope>
    <source>
        <strain evidence="2 5">DSM 27347</strain>
    </source>
</reference>
<sequence>MMPSLRPLALALSLSLSLAACAKDDTVYPSLGVRPVEKLGFAEPEVKPVEIRPDPALDARIAEWSRQLDTLARDFDSEARQVETQARAARGQAVGSEPWLNAQAGLAQLDDRRAQLSALVTTIDEAAIDRAAQLAPDYPALTALKTRAAAEGTRQSATIDRLQAGLPAA</sequence>
<dbReference type="PROSITE" id="PS51257">
    <property type="entry name" value="PROKAR_LIPOPROTEIN"/>
    <property type="match status" value="1"/>
</dbReference>
<dbReference type="EMBL" id="FNBI01000002">
    <property type="protein sequence ID" value="SDF18462.1"/>
    <property type="molecule type" value="Genomic_DNA"/>
</dbReference>
<dbReference type="RefSeq" id="WP_149681814.1">
    <property type="nucleotide sequence ID" value="NZ_FNBI01000002.1"/>
</dbReference>
<evidence type="ECO:0000313" key="4">
    <source>
        <dbReference type="Proteomes" id="UP000323502"/>
    </source>
</evidence>
<gene>
    <name evidence="2" type="ORF">GQR91_10415</name>
    <name evidence="3" type="ORF">SAMN05216557_102453</name>
</gene>
<dbReference type="AlphaFoldDB" id="A0A1G7J0E1"/>
<keyword evidence="1" id="KW-0732">Signal</keyword>
<evidence type="ECO:0000256" key="1">
    <source>
        <dbReference type="SAM" id="SignalP"/>
    </source>
</evidence>
<feature type="signal peptide" evidence="1">
    <location>
        <begin position="1"/>
        <end position="22"/>
    </location>
</feature>
<evidence type="ECO:0000313" key="2">
    <source>
        <dbReference type="EMBL" id="MWC44060.1"/>
    </source>
</evidence>
<feature type="chain" id="PRO_5036019129" evidence="1">
    <location>
        <begin position="23"/>
        <end position="169"/>
    </location>
</feature>
<dbReference type="EMBL" id="WSUT01000005">
    <property type="protein sequence ID" value="MWC44060.1"/>
    <property type="molecule type" value="Genomic_DNA"/>
</dbReference>